<evidence type="ECO:0000313" key="1">
    <source>
        <dbReference type="EMBL" id="KAJ7228419.1"/>
    </source>
</evidence>
<organism evidence="1 2">
    <name type="scientific">Mycena pura</name>
    <dbReference type="NCBI Taxonomy" id="153505"/>
    <lineage>
        <taxon>Eukaryota</taxon>
        <taxon>Fungi</taxon>
        <taxon>Dikarya</taxon>
        <taxon>Basidiomycota</taxon>
        <taxon>Agaricomycotina</taxon>
        <taxon>Agaricomycetes</taxon>
        <taxon>Agaricomycetidae</taxon>
        <taxon>Agaricales</taxon>
        <taxon>Marasmiineae</taxon>
        <taxon>Mycenaceae</taxon>
        <taxon>Mycena</taxon>
    </lineage>
</organism>
<gene>
    <name evidence="1" type="ORF">GGX14DRAFT_612777</name>
</gene>
<evidence type="ECO:0000313" key="2">
    <source>
        <dbReference type="Proteomes" id="UP001219525"/>
    </source>
</evidence>
<dbReference type="EMBL" id="JARJCW010000002">
    <property type="protein sequence ID" value="KAJ7228419.1"/>
    <property type="molecule type" value="Genomic_DNA"/>
</dbReference>
<proteinExistence type="predicted"/>
<name>A0AAD7E4I5_9AGAR</name>
<accession>A0AAD7E4I5</accession>
<comment type="caution">
    <text evidence="1">The sequence shown here is derived from an EMBL/GenBank/DDBJ whole genome shotgun (WGS) entry which is preliminary data.</text>
</comment>
<dbReference type="Proteomes" id="UP001219525">
    <property type="component" value="Unassembled WGS sequence"/>
</dbReference>
<keyword evidence="2" id="KW-1185">Reference proteome</keyword>
<sequence>MLLQETVTLSCVKYIAGVKPAIKHKPYYQRVEALDPDKSTLLRSDKVPPVADDLSNAVLLRTVMDRTSRLLTREFIDNLRFANDRIMKHVLQNPTQTIDLFNRHQWATFTNDEHEESVEFARIISRPPFTASYALLLSSLQIESIVINGACQPIPRIPSEAWRNIVQDHPWVSSYLDSAGENFNEWIHGNTLAPMWTWADLDLALNASSFSSVAYMNNYPCKFLHGISVGGKDEDEDD</sequence>
<reference evidence="1" key="1">
    <citation type="submission" date="2023-03" db="EMBL/GenBank/DDBJ databases">
        <title>Massive genome expansion in bonnet fungi (Mycena s.s.) driven by repeated elements and novel gene families across ecological guilds.</title>
        <authorList>
            <consortium name="Lawrence Berkeley National Laboratory"/>
            <person name="Harder C.B."/>
            <person name="Miyauchi S."/>
            <person name="Viragh M."/>
            <person name="Kuo A."/>
            <person name="Thoen E."/>
            <person name="Andreopoulos B."/>
            <person name="Lu D."/>
            <person name="Skrede I."/>
            <person name="Drula E."/>
            <person name="Henrissat B."/>
            <person name="Morin E."/>
            <person name="Kohler A."/>
            <person name="Barry K."/>
            <person name="LaButti K."/>
            <person name="Morin E."/>
            <person name="Salamov A."/>
            <person name="Lipzen A."/>
            <person name="Mereny Z."/>
            <person name="Hegedus B."/>
            <person name="Baldrian P."/>
            <person name="Stursova M."/>
            <person name="Weitz H."/>
            <person name="Taylor A."/>
            <person name="Grigoriev I.V."/>
            <person name="Nagy L.G."/>
            <person name="Martin F."/>
            <person name="Kauserud H."/>
        </authorList>
    </citation>
    <scope>NUCLEOTIDE SEQUENCE</scope>
    <source>
        <strain evidence="1">9144</strain>
    </source>
</reference>
<dbReference type="AlphaFoldDB" id="A0AAD7E4I5"/>
<protein>
    <submittedName>
        <fullName evidence="1">Uncharacterized protein</fullName>
    </submittedName>
</protein>